<protein>
    <submittedName>
        <fullName evidence="1">Uncharacterized protein</fullName>
    </submittedName>
</protein>
<dbReference type="Proteomes" id="UP000005636">
    <property type="component" value="Chromosome"/>
</dbReference>
<sequence>MYAPPVSLVVFGPPPASSFSKTGVASTVAEIIRRVYSHHEKIYHNCKRQIKLLFAY</sequence>
<dbReference type="EMBL" id="CP003125">
    <property type="protein sequence ID" value="AEV18753.1"/>
    <property type="molecule type" value="Genomic_DNA"/>
</dbReference>
<organism evidence="1 2">
    <name type="scientific">Geobacillus thermoleovorans CCB_US3_UF5</name>
    <dbReference type="NCBI Taxonomy" id="1111068"/>
    <lineage>
        <taxon>Bacteria</taxon>
        <taxon>Bacillati</taxon>
        <taxon>Bacillota</taxon>
        <taxon>Bacilli</taxon>
        <taxon>Bacillales</taxon>
        <taxon>Anoxybacillaceae</taxon>
        <taxon>Geobacillus</taxon>
        <taxon>Geobacillus thermoleovorans group</taxon>
    </lineage>
</organism>
<keyword evidence="2" id="KW-1185">Reference proteome</keyword>
<proteinExistence type="predicted"/>
<evidence type="ECO:0000313" key="2">
    <source>
        <dbReference type="Proteomes" id="UP000005636"/>
    </source>
</evidence>
<evidence type="ECO:0000313" key="1">
    <source>
        <dbReference type="EMBL" id="AEV18753.1"/>
    </source>
</evidence>
<name>A0ABN3ZTX9_GEOTH</name>
<reference evidence="1 2" key="1">
    <citation type="submission" date="2011-11" db="EMBL/GenBank/DDBJ databases">
        <title>Complete genome sequence of thermophilic Geobacillus thermoleovorans CCB_US3_UF5.</title>
        <authorList>
            <person name="Muhd Sakaff M.K.L."/>
            <person name="Abdul Rahman A.Y."/>
            <person name="Saito J.A."/>
            <person name="Hou S."/>
            <person name="Alam M."/>
        </authorList>
    </citation>
    <scope>NUCLEOTIDE SEQUENCE [LARGE SCALE GENOMIC DNA]</scope>
    <source>
        <strain evidence="1 2">CCB_US3_UF5</strain>
    </source>
</reference>
<accession>A0ABN3ZTX9</accession>
<gene>
    <name evidence="1" type="ORF">GTCCBUS3UF5_14400</name>
</gene>